<sequence length="146" mass="16069">MAHVYVSAVIDAPIERVWAIARDFNGHAAWHPFIAESHVEDGFAPDTVGCVRNFVLGNGGHLRERLLALSDVDHSFTYCILESPMPISDYNATFRLTSITEGGGTFVEWQARFDVAPEDEARIKEQVGRATFAEGIVALEAYVATT</sequence>
<protein>
    <submittedName>
        <fullName evidence="1">SRPBCC family protein</fullName>
    </submittedName>
</protein>
<dbReference type="InterPro" id="IPR023393">
    <property type="entry name" value="START-like_dom_sf"/>
</dbReference>
<dbReference type="PANTHER" id="PTHR39332">
    <property type="entry name" value="BLL4707 PROTEIN"/>
    <property type="match status" value="1"/>
</dbReference>
<dbReference type="EMBL" id="CP053708">
    <property type="protein sequence ID" value="QKE91260.1"/>
    <property type="molecule type" value="Genomic_DNA"/>
</dbReference>
<name>A0A6M8HSE6_9PROT</name>
<reference evidence="1 2" key="1">
    <citation type="journal article" date="2014" name="World J. Microbiol. Biotechnol.">
        <title>Biodiversity and physiological characteristics of Antarctic and Arctic lichens-associated bacteria.</title>
        <authorList>
            <person name="Lee Y.M."/>
            <person name="Kim E.H."/>
            <person name="Lee H.K."/>
            <person name="Hong S.G."/>
        </authorList>
    </citation>
    <scope>NUCLEOTIDE SEQUENCE [LARGE SCALE GENOMIC DNA]</scope>
    <source>
        <strain evidence="1 2">PAMC 26569</strain>
    </source>
</reference>
<gene>
    <name evidence="1" type="ORF">HN018_15480</name>
</gene>
<dbReference type="Proteomes" id="UP000500767">
    <property type="component" value="Chromosome"/>
</dbReference>
<dbReference type="PANTHER" id="PTHR39332:SF7">
    <property type="entry name" value="SRPBCC FAMILY PROTEIN"/>
    <property type="match status" value="1"/>
</dbReference>
<evidence type="ECO:0000313" key="2">
    <source>
        <dbReference type="Proteomes" id="UP000500767"/>
    </source>
</evidence>
<organism evidence="1 2">
    <name type="scientific">Lichenicola cladoniae</name>
    <dbReference type="NCBI Taxonomy" id="1484109"/>
    <lineage>
        <taxon>Bacteria</taxon>
        <taxon>Pseudomonadati</taxon>
        <taxon>Pseudomonadota</taxon>
        <taxon>Alphaproteobacteria</taxon>
        <taxon>Acetobacterales</taxon>
        <taxon>Acetobacteraceae</taxon>
        <taxon>Lichenicola</taxon>
    </lineage>
</organism>
<evidence type="ECO:0000313" key="1">
    <source>
        <dbReference type="EMBL" id="QKE91260.1"/>
    </source>
</evidence>
<keyword evidence="2" id="KW-1185">Reference proteome</keyword>
<dbReference type="InterPro" id="IPR019587">
    <property type="entry name" value="Polyketide_cyclase/dehydratase"/>
</dbReference>
<accession>A0A6M8HSE6</accession>
<dbReference type="CDD" id="cd07821">
    <property type="entry name" value="PYR_PYL_RCAR_like"/>
    <property type="match status" value="1"/>
</dbReference>
<dbReference type="Pfam" id="PF10604">
    <property type="entry name" value="Polyketide_cyc2"/>
    <property type="match status" value="1"/>
</dbReference>
<dbReference type="AlphaFoldDB" id="A0A6M8HSE6"/>
<proteinExistence type="predicted"/>
<dbReference type="SUPFAM" id="SSF55961">
    <property type="entry name" value="Bet v1-like"/>
    <property type="match status" value="1"/>
</dbReference>
<dbReference type="Gene3D" id="3.30.530.20">
    <property type="match status" value="1"/>
</dbReference>
<dbReference type="RefSeq" id="WP_171833216.1">
    <property type="nucleotide sequence ID" value="NZ_CP053708.1"/>
</dbReference>
<dbReference type="KEGG" id="lck:HN018_15480"/>